<sequence length="405" mass="45355">MLNFLFSPNSSEVMGSGSEVVDLDSLQQLIGYHRINIFLGAICASLSLILAFFLLTSRHFRKNSQLIITLAFADLLNCLGIFLMGIDRCSLYSEVIVTGDVDDETSWTCASQIWLLVRTLGDLWPPMTQLLMGLEQLLCVQTGVRSKRRSHCFVINSVLFVVISTTIGYAIAFERRFDGLVMFYCGRKATFGKVFSGFVYAHNVIGYVSGVVLNSIAAWLMMRKMKEATKSRQNSTIEGRSTDLEPDMARSSLQAVTNKRKHVALMQQIRSCLIVSSISTLLVSLPNCLSLCSLLIVSVKDSISKPAVYATCINSGINIFVYLLQNDQFRRHVIKFVTREEKEKRSSSMEDDTENDTITQAKLLNKYKAIDHPSESLYLNRPMIEVSHYTSSIIKENGDTALLQA</sequence>
<accession>A0A2A2JY06</accession>
<feature type="transmembrane region" description="Helical" evidence="1">
    <location>
        <begin position="35"/>
        <end position="55"/>
    </location>
</feature>
<feature type="transmembrane region" description="Helical" evidence="1">
    <location>
        <begin position="152"/>
        <end position="172"/>
    </location>
</feature>
<keyword evidence="1" id="KW-0812">Transmembrane</keyword>
<comment type="caution">
    <text evidence="2">The sequence shown here is derived from an EMBL/GenBank/DDBJ whole genome shotgun (WGS) entry which is preliminary data.</text>
</comment>
<dbReference type="InterPro" id="IPR047130">
    <property type="entry name" value="7TM_GPCR_Srsx_nematod"/>
</dbReference>
<feature type="transmembrane region" description="Helical" evidence="1">
    <location>
        <begin position="269"/>
        <end position="296"/>
    </location>
</feature>
<evidence type="ECO:0000256" key="1">
    <source>
        <dbReference type="SAM" id="Phobius"/>
    </source>
</evidence>
<dbReference type="SUPFAM" id="SSF81321">
    <property type="entry name" value="Family A G protein-coupled receptor-like"/>
    <property type="match status" value="1"/>
</dbReference>
<keyword evidence="3" id="KW-1185">Reference proteome</keyword>
<feature type="transmembrane region" description="Helical" evidence="1">
    <location>
        <begin position="308"/>
        <end position="325"/>
    </location>
</feature>
<evidence type="ECO:0000313" key="2">
    <source>
        <dbReference type="EMBL" id="PAV66548.1"/>
    </source>
</evidence>
<keyword evidence="1" id="KW-0472">Membrane</keyword>
<dbReference type="PANTHER" id="PTHR23360">
    <property type="entry name" value="G-PROTEIN COUPLED RECEPTORS FAMILY 1 PROFILE DOMAIN-CONTAINING PROTEIN-RELATED"/>
    <property type="match status" value="1"/>
</dbReference>
<dbReference type="AlphaFoldDB" id="A0A2A2JY06"/>
<reference evidence="2 3" key="1">
    <citation type="journal article" date="2017" name="Curr. Biol.">
        <title>Genome architecture and evolution of a unichromosomal asexual nematode.</title>
        <authorList>
            <person name="Fradin H."/>
            <person name="Zegar C."/>
            <person name="Gutwein M."/>
            <person name="Lucas J."/>
            <person name="Kovtun M."/>
            <person name="Corcoran D."/>
            <person name="Baugh L.R."/>
            <person name="Kiontke K."/>
            <person name="Gunsalus K."/>
            <person name="Fitch D.H."/>
            <person name="Piano F."/>
        </authorList>
    </citation>
    <scope>NUCLEOTIDE SEQUENCE [LARGE SCALE GENOMIC DNA]</scope>
    <source>
        <strain evidence="2">PF1309</strain>
    </source>
</reference>
<evidence type="ECO:0000313" key="3">
    <source>
        <dbReference type="Proteomes" id="UP000218231"/>
    </source>
</evidence>
<proteinExistence type="predicted"/>
<dbReference type="Proteomes" id="UP000218231">
    <property type="component" value="Unassembled WGS sequence"/>
</dbReference>
<dbReference type="PANTHER" id="PTHR23360:SF29">
    <property type="entry name" value="G_PROTEIN_RECEP_F1_2 DOMAIN-CONTAINING PROTEIN"/>
    <property type="match status" value="1"/>
</dbReference>
<dbReference type="EMBL" id="LIAE01010091">
    <property type="protein sequence ID" value="PAV66548.1"/>
    <property type="molecule type" value="Genomic_DNA"/>
</dbReference>
<gene>
    <name evidence="2" type="ORF">WR25_22554</name>
</gene>
<feature type="transmembrane region" description="Helical" evidence="1">
    <location>
        <begin position="67"/>
        <end position="86"/>
    </location>
</feature>
<dbReference type="Gene3D" id="1.20.1070.10">
    <property type="entry name" value="Rhodopsin 7-helix transmembrane proteins"/>
    <property type="match status" value="1"/>
</dbReference>
<keyword evidence="1" id="KW-1133">Transmembrane helix</keyword>
<name>A0A2A2JY06_9BILA</name>
<evidence type="ECO:0008006" key="4">
    <source>
        <dbReference type="Google" id="ProtNLM"/>
    </source>
</evidence>
<dbReference type="OrthoDB" id="5876466at2759"/>
<feature type="transmembrane region" description="Helical" evidence="1">
    <location>
        <begin position="204"/>
        <end position="222"/>
    </location>
</feature>
<protein>
    <recommendedName>
        <fullName evidence="4">G-protein coupled receptors family 1 profile domain-containing protein</fullName>
    </recommendedName>
</protein>
<organism evidence="2 3">
    <name type="scientific">Diploscapter pachys</name>
    <dbReference type="NCBI Taxonomy" id="2018661"/>
    <lineage>
        <taxon>Eukaryota</taxon>
        <taxon>Metazoa</taxon>
        <taxon>Ecdysozoa</taxon>
        <taxon>Nematoda</taxon>
        <taxon>Chromadorea</taxon>
        <taxon>Rhabditida</taxon>
        <taxon>Rhabditina</taxon>
        <taxon>Rhabditomorpha</taxon>
        <taxon>Rhabditoidea</taxon>
        <taxon>Rhabditidae</taxon>
        <taxon>Diploscapter</taxon>
    </lineage>
</organism>